<dbReference type="PROSITE" id="PS50868">
    <property type="entry name" value="POST_SET"/>
    <property type="match status" value="1"/>
</dbReference>
<evidence type="ECO:0008006" key="13">
    <source>
        <dbReference type="Google" id="ProtNLM"/>
    </source>
</evidence>
<feature type="compositionally biased region" description="Polar residues" evidence="8">
    <location>
        <begin position="809"/>
        <end position="818"/>
    </location>
</feature>
<dbReference type="VEuPathDB" id="FungiDB:SCHCODRAFT_02555528"/>
<keyword evidence="4" id="KW-0808">Transferase</keyword>
<feature type="domain" description="Post-SET" evidence="10">
    <location>
        <begin position="2071"/>
        <end position="2087"/>
    </location>
</feature>
<feature type="compositionally biased region" description="Polar residues" evidence="8">
    <location>
        <begin position="359"/>
        <end position="371"/>
    </location>
</feature>
<feature type="compositionally biased region" description="Basic and acidic residues" evidence="8">
    <location>
        <begin position="1252"/>
        <end position="1268"/>
    </location>
</feature>
<feature type="compositionally biased region" description="Low complexity" evidence="8">
    <location>
        <begin position="1241"/>
        <end position="1251"/>
    </location>
</feature>
<feature type="compositionally biased region" description="Polar residues" evidence="8">
    <location>
        <begin position="781"/>
        <end position="793"/>
    </location>
</feature>
<feature type="compositionally biased region" description="Polar residues" evidence="8">
    <location>
        <begin position="136"/>
        <end position="153"/>
    </location>
</feature>
<feature type="compositionally biased region" description="Low complexity" evidence="8">
    <location>
        <begin position="340"/>
        <end position="352"/>
    </location>
</feature>
<sequence length="2090" mass="225177">MSSPLPSWNAMREPTSSSVADEEETTGESNANDTPASTLVPTSRVDRPRQQPPTRLQPRDPNRSAAVTRPTHRASQPTRISSDEEDEITTPLPKRKGRERPPKERGRKSVSAHGGGSASAPSETFQDLFGGPALAQNASGAVSSRATQTPASGATQPAPTSSCAPSTSTSVSSRTQPLKESVGWSSGRSQTVLNDSSQGPVKSATLMSKAPATAPDLKTTDSSRKPLSRPPPTPSKRQVQQGKSDMILTNYAYHLEFIEFIEPVPQSLPYQAPLRLLLSPILSPALLTTTAEVIDLVSSEDDASVPTPGTSTNSAATGSAPRKSARDILPSVSQSAPTTRPSSSLSGRQGRSSSRRHLTQLQPPSTSQLDPTQPPFAPLPAASSAQPLAQAPIAPQPSQRGRHRQIIDIDDAGRGVSRKKEPPPSDREVISISDDDEKKDEEIVIIGTRNAPFKGAKQPTRDRDVKGKGRAKLSSTSDPRKPTPRSSSAKYRRTTRSSKYEPDSDIEIIDPPPPTSASGKVGAKGRETERQHKEKSVERSANDRGPVTRDGRTSSPSQPPEHLFLSAPYEDDPPFLPEADIEELPPLPEDDDDEPMAIDAPMPIDNKPEEVEDSMSVDELEPLPVQSGIETTTDQRPDTVVVEDDFMSVDPAIPRDDAYVRIETNPAPASESTPCNDVCNQTHQSAPLDIDQPPQHDEVDQLVGHTLSSPLSSRPLPDSSSARHAASVNRPQSASATSSSATSNVAVEAKTLSAVTPCGARNAMVSRRSAAVFCNAQLSTKANASRNDTSPSTSGAGPSCSGRSPSSGTVLSTGDTQPSASSGSGSSALSHSTPVFESYDDDELYADSDKEEVIRTVSDGGKGKGRADQHKLDRGKLDGEKRAPDTDELATRTTALSISPSASHTTSTPADGSTVRIRRLSIAKDSAAVAPVFTSVWPAKSAVAPAHSFPMRGAWMSTTWMQPQQQQQPTAITAMKPSNNAAESSGMTMATSSTLAAATPSAPGSVTLPFATDTSPFQSTNDSVELVEEPSFPRKRSRVPSASPSRPAPAERTGAAENCINEPPVRSSPPVSRSQPTVPPMTSRVATPSKFPVLHIDLRTFRQNNLGSTPLKILSTPSKVATREAEETDIDGATQRVPTHGISLLHDRMDSSSPVHRPSPPPVEDCQSILSTSPSAEQHQGPQETVNAQEDQSLTTASPLAGPSVPIAQLAGIAQCAPTAANDSDEESFLIPYYGKRKRASTSSNSTPAPAEKSDEDAGRRAESKGEARAVGADNHTVSGDKGEYSEDDGNAESSDNQSSIPESEIRPAYPRYSKPVARKSAGGRLPRLRLPPTTIDASPQDTNSDLCPSSSSAPRAAPPLPSRWNRVRPVARKSTGGKPLGSSSDNAFSLSSDAHPPTIRYPSSVTNSDIGPRYQGDLVGAINNKSTPSPKPPPHKRRRLEAKQAATGHGPLFQHRAAVPETISLVSSDEEVSTSNSPPRVHNSDDGDAESVANMLESTPPTTDTAPDPTASGGNGVMQTARKIVGAAYNAFKEPYNAVKEQVLGVVHNGQRSSEGESSRSPSSEPSTQSVDERARRNRSNPVPFASASSESDFQDSAGDDSEGPSTQRRNLRRRRKAVNYAEVPPSVDQDSDGTQSVRVRSPERSDDSVSHKPPPLPSRMRRAHIMTWTKRVQELRKEPPPYFKSKNIPHRLEDSVNYMSLRERNQTHAMGPVYWALAFSHASVFNDDGVRFMMEECIKDADREERLPGSAGPLPPPMRIINEIDGDATPPWEFHYSNVMWHGKHVPKPNRKDRVGCGCIGDCSSNRHCACLKEQRRWTETWGLKGFAYDKDKRLIVFEQLPVFELIHAFIHDRVLIPLQVVQHGRRMPLVIKKTKHKGWGVFNGAKKIRSGEFIGIYAGELLDERESHRRGLTTGSAELTFLDLDFWWCRRNDRTQAPQPKPGPHAKEESPAGKAKKKGRTRKQSSQDPDEQPEEELVVEEDDAPGWEPLYTVDAYHAGNFTRFFNHSCDPNLITTGVYVSEANVDKPLVCFFACRDIAPEEELTFNYRGADDEGPQDGPATVHSDEVYAKCLCGAANCTGTMFNSR</sequence>
<dbReference type="SUPFAM" id="SSF82199">
    <property type="entry name" value="SET domain"/>
    <property type="match status" value="1"/>
</dbReference>
<feature type="compositionally biased region" description="Basic and acidic residues" evidence="8">
    <location>
        <begin position="1642"/>
        <end position="1652"/>
    </location>
</feature>
<keyword evidence="2" id="KW-0158">Chromosome</keyword>
<keyword evidence="7" id="KW-0862">Zinc</keyword>
<feature type="compositionally biased region" description="Low complexity" evidence="8">
    <location>
        <begin position="379"/>
        <end position="399"/>
    </location>
</feature>
<evidence type="ECO:0000256" key="2">
    <source>
        <dbReference type="ARBA" id="ARBA00022454"/>
    </source>
</evidence>
<evidence type="ECO:0000313" key="11">
    <source>
        <dbReference type="EMBL" id="EFI91149.1"/>
    </source>
</evidence>
<keyword evidence="5" id="KW-0949">S-adenosyl-L-methionine</keyword>
<name>D8QM56_SCHCM</name>
<dbReference type="PANTHER" id="PTHR46223:SF3">
    <property type="entry name" value="HISTONE-LYSINE N-METHYLTRANSFERASE SET-23"/>
    <property type="match status" value="1"/>
</dbReference>
<evidence type="ECO:0000313" key="12">
    <source>
        <dbReference type="Proteomes" id="UP000007431"/>
    </source>
</evidence>
<feature type="compositionally biased region" description="Low complexity" evidence="8">
    <location>
        <begin position="1383"/>
        <end position="1395"/>
    </location>
</feature>
<feature type="compositionally biased region" description="Low complexity" evidence="8">
    <location>
        <begin position="733"/>
        <end position="743"/>
    </location>
</feature>
<dbReference type="GO" id="GO:0032259">
    <property type="term" value="P:methylation"/>
    <property type="evidence" value="ECO:0007669"/>
    <property type="project" value="UniProtKB-KW"/>
</dbReference>
<dbReference type="Gene3D" id="2.170.270.10">
    <property type="entry name" value="SET domain"/>
    <property type="match status" value="1"/>
</dbReference>
<accession>D8QM56</accession>
<dbReference type="Pfam" id="PF00856">
    <property type="entry name" value="SET"/>
    <property type="match status" value="1"/>
</dbReference>
<feature type="region of interest" description="Disordered" evidence="8">
    <location>
        <begin position="978"/>
        <end position="1086"/>
    </location>
</feature>
<dbReference type="STRING" id="578458.D8QM56"/>
<gene>
    <name evidence="11" type="ORF">SCHCODRAFT_114925</name>
</gene>
<feature type="compositionally biased region" description="Polar residues" evidence="8">
    <location>
        <begin position="307"/>
        <end position="317"/>
    </location>
</feature>
<evidence type="ECO:0000256" key="6">
    <source>
        <dbReference type="ARBA" id="ARBA00022723"/>
    </source>
</evidence>
<dbReference type="GO" id="GO:0005634">
    <property type="term" value="C:nucleus"/>
    <property type="evidence" value="ECO:0007669"/>
    <property type="project" value="InterPro"/>
</dbReference>
<feature type="region of interest" description="Disordered" evidence="8">
    <location>
        <begin position="1938"/>
        <end position="1985"/>
    </location>
</feature>
<proteinExistence type="predicted"/>
<evidence type="ECO:0000256" key="1">
    <source>
        <dbReference type="ARBA" id="ARBA00004286"/>
    </source>
</evidence>
<feature type="compositionally biased region" description="Low complexity" evidence="8">
    <location>
        <begin position="1500"/>
        <end position="1512"/>
    </location>
</feature>
<feature type="compositionally biased region" description="Polar residues" evidence="8">
    <location>
        <begin position="1168"/>
        <end position="1198"/>
    </location>
</feature>
<dbReference type="HOGENOM" id="CLU_232529_0_0_1"/>
<feature type="compositionally biased region" description="Basic and acidic residues" evidence="8">
    <location>
        <begin position="405"/>
        <end position="429"/>
    </location>
</feature>
<dbReference type="InterPro" id="IPR003616">
    <property type="entry name" value="Post-SET_dom"/>
</dbReference>
<feature type="compositionally biased region" description="Low complexity" evidence="8">
    <location>
        <begin position="707"/>
        <end position="720"/>
    </location>
</feature>
<dbReference type="Pfam" id="PF05033">
    <property type="entry name" value="Pre-SET"/>
    <property type="match status" value="1"/>
</dbReference>
<feature type="region of interest" description="Disordered" evidence="8">
    <location>
        <begin position="1236"/>
        <end position="1518"/>
    </location>
</feature>
<feature type="compositionally biased region" description="Low complexity" evidence="8">
    <location>
        <begin position="154"/>
        <end position="175"/>
    </location>
</feature>
<dbReference type="InParanoid" id="D8QM56"/>
<protein>
    <recommendedName>
        <fullName evidence="13">SET domain-containing protein</fullName>
    </recommendedName>
</protein>
<evidence type="ECO:0000259" key="9">
    <source>
        <dbReference type="PROSITE" id="PS50280"/>
    </source>
</evidence>
<feature type="non-terminal residue" evidence="11">
    <location>
        <position position="2090"/>
    </location>
</feature>
<dbReference type="SMART" id="SM00317">
    <property type="entry name" value="SET"/>
    <property type="match status" value="1"/>
</dbReference>
<organism evidence="12">
    <name type="scientific">Schizophyllum commune (strain H4-8 / FGSC 9210)</name>
    <name type="common">Split gill fungus</name>
    <dbReference type="NCBI Taxonomy" id="578458"/>
    <lineage>
        <taxon>Eukaryota</taxon>
        <taxon>Fungi</taxon>
        <taxon>Dikarya</taxon>
        <taxon>Basidiomycota</taxon>
        <taxon>Agaricomycotina</taxon>
        <taxon>Agaricomycetes</taxon>
        <taxon>Agaricomycetidae</taxon>
        <taxon>Agaricales</taxon>
        <taxon>Schizophyllaceae</taxon>
        <taxon>Schizophyllum</taxon>
    </lineage>
</organism>
<feature type="compositionally biased region" description="Polar residues" evidence="8">
    <location>
        <begin position="27"/>
        <end position="41"/>
    </location>
</feature>
<evidence type="ECO:0000256" key="4">
    <source>
        <dbReference type="ARBA" id="ARBA00022679"/>
    </source>
</evidence>
<dbReference type="GO" id="GO:0005694">
    <property type="term" value="C:chromosome"/>
    <property type="evidence" value="ECO:0007669"/>
    <property type="project" value="UniProtKB-SubCell"/>
</dbReference>
<feature type="compositionally biased region" description="Acidic residues" evidence="8">
    <location>
        <begin position="1971"/>
        <end position="1985"/>
    </location>
</feature>
<keyword evidence="6" id="KW-0479">Metal-binding</keyword>
<dbReference type="InterPro" id="IPR046341">
    <property type="entry name" value="SET_dom_sf"/>
</dbReference>
<feature type="region of interest" description="Disordered" evidence="8">
    <location>
        <begin position="1"/>
        <end position="243"/>
    </location>
</feature>
<dbReference type="PROSITE" id="PS50280">
    <property type="entry name" value="SET"/>
    <property type="match status" value="1"/>
</dbReference>
<feature type="compositionally biased region" description="Polar residues" evidence="8">
    <location>
        <begin position="1012"/>
        <end position="1023"/>
    </location>
</feature>
<feature type="region of interest" description="Disordered" evidence="8">
    <location>
        <begin position="644"/>
        <end position="744"/>
    </location>
</feature>
<dbReference type="eggNOG" id="KOG1082">
    <property type="taxonomic scope" value="Eukaryota"/>
</dbReference>
<feature type="compositionally biased region" description="Polar residues" evidence="8">
    <location>
        <begin position="1292"/>
        <end position="1302"/>
    </location>
</feature>
<dbReference type="PANTHER" id="PTHR46223">
    <property type="entry name" value="HISTONE-LYSINE N-METHYLTRANSFERASE SUV39H"/>
    <property type="match status" value="1"/>
</dbReference>
<feature type="compositionally biased region" description="Polar residues" evidence="8">
    <location>
        <begin position="183"/>
        <end position="200"/>
    </location>
</feature>
<dbReference type="GO" id="GO:0008270">
    <property type="term" value="F:zinc ion binding"/>
    <property type="evidence" value="ECO:0007669"/>
    <property type="project" value="InterPro"/>
</dbReference>
<feature type="compositionally biased region" description="Basic and acidic residues" evidence="8">
    <location>
        <begin position="524"/>
        <end position="552"/>
    </location>
</feature>
<dbReference type="InterPro" id="IPR007728">
    <property type="entry name" value="Pre-SET_dom"/>
</dbReference>
<evidence type="ECO:0000256" key="7">
    <source>
        <dbReference type="ARBA" id="ARBA00022833"/>
    </source>
</evidence>
<feature type="compositionally biased region" description="Low complexity" evidence="8">
    <location>
        <begin position="819"/>
        <end position="832"/>
    </location>
</feature>
<feature type="compositionally biased region" description="Low complexity" evidence="8">
    <location>
        <begin position="1063"/>
        <end position="1076"/>
    </location>
</feature>
<feature type="compositionally biased region" description="Low complexity" evidence="8">
    <location>
        <begin position="1560"/>
        <end position="1571"/>
    </location>
</feature>
<reference evidence="11 12" key="1">
    <citation type="journal article" date="2010" name="Nat. Biotechnol.">
        <title>Genome sequence of the model mushroom Schizophyllum commune.</title>
        <authorList>
            <person name="Ohm R.A."/>
            <person name="de Jong J.F."/>
            <person name="Lugones L.G."/>
            <person name="Aerts A."/>
            <person name="Kothe E."/>
            <person name="Stajich J.E."/>
            <person name="de Vries R.P."/>
            <person name="Record E."/>
            <person name="Levasseur A."/>
            <person name="Baker S.E."/>
            <person name="Bartholomew K.A."/>
            <person name="Coutinho P.M."/>
            <person name="Erdmann S."/>
            <person name="Fowler T.J."/>
            <person name="Gathman A.C."/>
            <person name="Lombard V."/>
            <person name="Henrissat B."/>
            <person name="Knabe N."/>
            <person name="Kuees U."/>
            <person name="Lilly W.W."/>
            <person name="Lindquist E."/>
            <person name="Lucas S."/>
            <person name="Magnuson J.K."/>
            <person name="Piumi F."/>
            <person name="Raudaskoski M."/>
            <person name="Salamov A."/>
            <person name="Schmutz J."/>
            <person name="Schwarze F.W.M.R."/>
            <person name="vanKuyk P.A."/>
            <person name="Horton J.S."/>
            <person name="Grigoriev I.V."/>
            <person name="Woesten H.A.B."/>
        </authorList>
    </citation>
    <scope>NUCLEOTIDE SEQUENCE [LARGE SCALE GENOMIC DNA]</scope>
    <source>
        <strain evidence="12">H4-8 / FGSC 9210</strain>
    </source>
</reference>
<dbReference type="GO" id="GO:0042054">
    <property type="term" value="F:histone methyltransferase activity"/>
    <property type="evidence" value="ECO:0007669"/>
    <property type="project" value="InterPro"/>
</dbReference>
<feature type="compositionally biased region" description="Basic residues" evidence="8">
    <location>
        <begin position="1957"/>
        <end position="1966"/>
    </location>
</feature>
<evidence type="ECO:0000259" key="10">
    <source>
        <dbReference type="PROSITE" id="PS50868"/>
    </source>
</evidence>
<comment type="subcellular location">
    <subcellularLocation>
        <location evidence="1">Chromosome</location>
    </subcellularLocation>
</comment>
<evidence type="ECO:0000256" key="8">
    <source>
        <dbReference type="SAM" id="MobiDB-lite"/>
    </source>
</evidence>
<evidence type="ECO:0000256" key="5">
    <source>
        <dbReference type="ARBA" id="ARBA00022691"/>
    </source>
</evidence>
<feature type="compositionally biased region" description="Low complexity" evidence="8">
    <location>
        <begin position="981"/>
        <end position="1005"/>
    </location>
</feature>
<evidence type="ECO:0000256" key="3">
    <source>
        <dbReference type="ARBA" id="ARBA00022603"/>
    </source>
</evidence>
<feature type="compositionally biased region" description="Polar residues" evidence="8">
    <location>
        <begin position="1336"/>
        <end position="1348"/>
    </location>
</feature>
<feature type="compositionally biased region" description="Basic and acidic residues" evidence="8">
    <location>
        <begin position="861"/>
        <end position="885"/>
    </location>
</feature>
<feature type="region of interest" description="Disordered" evidence="8">
    <location>
        <begin position="1544"/>
        <end position="1661"/>
    </location>
</feature>
<feature type="compositionally biased region" description="Low complexity" evidence="8">
    <location>
        <begin position="1039"/>
        <end position="1052"/>
    </location>
</feature>
<feature type="compositionally biased region" description="Low complexity" evidence="8">
    <location>
        <begin position="794"/>
        <end position="808"/>
    </location>
</feature>
<feature type="compositionally biased region" description="Polar residues" evidence="8">
    <location>
        <begin position="670"/>
        <end position="685"/>
    </location>
</feature>
<feature type="region of interest" description="Disordered" evidence="8">
    <location>
        <begin position="1146"/>
        <end position="1201"/>
    </location>
</feature>
<feature type="region of interest" description="Disordered" evidence="8">
    <location>
        <begin position="301"/>
        <end position="617"/>
    </location>
</feature>
<feature type="compositionally biased region" description="Acidic residues" evidence="8">
    <location>
        <begin position="569"/>
        <end position="596"/>
    </location>
</feature>
<dbReference type="InterPro" id="IPR001214">
    <property type="entry name" value="SET_dom"/>
</dbReference>
<dbReference type="Proteomes" id="UP000007431">
    <property type="component" value="Unassembled WGS sequence"/>
</dbReference>
<dbReference type="EMBL" id="GL377319">
    <property type="protein sequence ID" value="EFI91149.1"/>
    <property type="molecule type" value="Genomic_DNA"/>
</dbReference>
<feature type="region of interest" description="Disordered" evidence="8">
    <location>
        <begin position="781"/>
        <end position="889"/>
    </location>
</feature>
<dbReference type="OMA" id="FMIQMKS"/>
<dbReference type="InterPro" id="IPR050973">
    <property type="entry name" value="H3K9_Histone-Lys_N-MTase"/>
</dbReference>
<keyword evidence="3" id="KW-0489">Methyltransferase</keyword>
<feature type="domain" description="SET" evidence="9">
    <location>
        <begin position="1870"/>
        <end position="2052"/>
    </location>
</feature>
<keyword evidence="12" id="KW-1185">Reference proteome</keyword>